<evidence type="ECO:0000313" key="3">
    <source>
        <dbReference type="Proteomes" id="UP000036403"/>
    </source>
</evidence>
<organism evidence="2 3">
    <name type="scientific">Lasius niger</name>
    <name type="common">Black garden ant</name>
    <dbReference type="NCBI Taxonomy" id="67767"/>
    <lineage>
        <taxon>Eukaryota</taxon>
        <taxon>Metazoa</taxon>
        <taxon>Ecdysozoa</taxon>
        <taxon>Arthropoda</taxon>
        <taxon>Hexapoda</taxon>
        <taxon>Insecta</taxon>
        <taxon>Pterygota</taxon>
        <taxon>Neoptera</taxon>
        <taxon>Endopterygota</taxon>
        <taxon>Hymenoptera</taxon>
        <taxon>Apocrita</taxon>
        <taxon>Aculeata</taxon>
        <taxon>Formicoidea</taxon>
        <taxon>Formicidae</taxon>
        <taxon>Formicinae</taxon>
        <taxon>Lasius</taxon>
        <taxon>Lasius</taxon>
    </lineage>
</organism>
<keyword evidence="2" id="KW-0548">Nucleotidyltransferase</keyword>
<reference evidence="2 3" key="1">
    <citation type="submission" date="2015-04" db="EMBL/GenBank/DDBJ databases">
        <title>Lasius niger genome sequencing.</title>
        <authorList>
            <person name="Konorov E.A."/>
            <person name="Nikitin M.A."/>
            <person name="Kirill M.V."/>
            <person name="Chang P."/>
        </authorList>
    </citation>
    <scope>NUCLEOTIDE SEQUENCE [LARGE SCALE GENOMIC DNA]</scope>
    <source>
        <tissue evidence="2">Whole</tissue>
    </source>
</reference>
<dbReference type="GO" id="GO:0003964">
    <property type="term" value="F:RNA-directed DNA polymerase activity"/>
    <property type="evidence" value="ECO:0007669"/>
    <property type="project" value="UniProtKB-KW"/>
</dbReference>
<dbReference type="InterPro" id="IPR000477">
    <property type="entry name" value="RT_dom"/>
</dbReference>
<evidence type="ECO:0000313" key="2">
    <source>
        <dbReference type="EMBL" id="KMQ86631.1"/>
    </source>
</evidence>
<dbReference type="AlphaFoldDB" id="A0A0J7K8V7"/>
<accession>A0A0J7K8V7</accession>
<dbReference type="Pfam" id="PF00078">
    <property type="entry name" value="RVT_1"/>
    <property type="match status" value="1"/>
</dbReference>
<keyword evidence="2" id="KW-0808">Transferase</keyword>
<dbReference type="Proteomes" id="UP000036403">
    <property type="component" value="Unassembled WGS sequence"/>
</dbReference>
<dbReference type="PROSITE" id="PS50878">
    <property type="entry name" value="RT_POL"/>
    <property type="match status" value="1"/>
</dbReference>
<sequence>MHPDGSAHGDSAVIIKTKIKHYEVDKFQQEHIQATNCIIEDWTGEITISAIYSPPKHNIKEELLTHPKGRNLARTMEALALDFISTGEPTYWPFDSAKTPDVIDFGIINGLPKKFIEGAWKATPEFPNTDNEHDCSRNILELLAEKRLIRKKWQIFRCSRLKAKLNKKIKKLKTLLNKERNKNVEFYLQNLEPSAATDYSLWKATKKLKQPQRTSSPIRKNDNSWARSNIEKADTYASHLAKVFKPNQREISIDEEEFIHNLLNATHQPGKLLKPFTTGEIQNIIKSLKPNKAPGYDLITGRVLKELPEERIRCLTHLYNAILRTSHFPPQWKVAQVTMILKPGKPADDVKSYRPISLLPIPSKVFETLLLKRLMPVIEEQNLIPSHQFGFRLKHATIDQIHRIVRQINKEMEGKRYCAAAFLDISQAFDKVWHEGLLYKIKKNLPLNYYYILKSYLQNRHFFVKQGERTTKLHEIYSGVPQGSVLGPILYLLYTADLPTNSQRTFATFADDTAILAAHENPVMASRLLQGSLDQSKMLRIITDAPWYVTNLTLHRDLNIKTVKEEIRQYSRNYRNRLDQHPNALATGFMRVLHWVHSYQDNLL</sequence>
<dbReference type="SUPFAM" id="SSF56219">
    <property type="entry name" value="DNase I-like"/>
    <property type="match status" value="1"/>
</dbReference>
<keyword evidence="2" id="KW-0695">RNA-directed DNA polymerase</keyword>
<keyword evidence="3" id="KW-1185">Reference proteome</keyword>
<feature type="domain" description="Reverse transcriptase" evidence="1">
    <location>
        <begin position="321"/>
        <end position="600"/>
    </location>
</feature>
<dbReference type="PaxDb" id="67767-A0A0J7K8V7"/>
<dbReference type="CDD" id="cd01650">
    <property type="entry name" value="RT_nLTR_like"/>
    <property type="match status" value="1"/>
</dbReference>
<dbReference type="EMBL" id="LBMM01011785">
    <property type="protein sequence ID" value="KMQ86631.1"/>
    <property type="molecule type" value="Genomic_DNA"/>
</dbReference>
<dbReference type="PANTHER" id="PTHR19446">
    <property type="entry name" value="REVERSE TRANSCRIPTASES"/>
    <property type="match status" value="1"/>
</dbReference>
<gene>
    <name evidence="2" type="ORF">RF55_14335</name>
</gene>
<protein>
    <submittedName>
        <fullName evidence="2">Rna-directed dna polymerase from mobile element jockey-like protein</fullName>
    </submittedName>
</protein>
<dbReference type="InterPro" id="IPR036691">
    <property type="entry name" value="Endo/exonu/phosph_ase_sf"/>
</dbReference>
<name>A0A0J7K8V7_LASNI</name>
<dbReference type="STRING" id="67767.A0A0J7K8V7"/>
<proteinExistence type="predicted"/>
<dbReference type="SUPFAM" id="SSF56672">
    <property type="entry name" value="DNA/RNA polymerases"/>
    <property type="match status" value="1"/>
</dbReference>
<evidence type="ECO:0000259" key="1">
    <source>
        <dbReference type="PROSITE" id="PS50878"/>
    </source>
</evidence>
<dbReference type="InterPro" id="IPR043502">
    <property type="entry name" value="DNA/RNA_pol_sf"/>
</dbReference>
<comment type="caution">
    <text evidence="2">The sequence shown here is derived from an EMBL/GenBank/DDBJ whole genome shotgun (WGS) entry which is preliminary data.</text>
</comment>
<dbReference type="OrthoDB" id="7698997at2759"/>